<dbReference type="Pfam" id="PF03006">
    <property type="entry name" value="HlyIII"/>
    <property type="match status" value="1"/>
</dbReference>
<evidence type="ECO:0000313" key="6">
    <source>
        <dbReference type="EMBL" id="QDS88155.1"/>
    </source>
</evidence>
<dbReference type="InterPro" id="IPR004254">
    <property type="entry name" value="AdipoR/HlyIII-related"/>
</dbReference>
<feature type="transmembrane region" description="Helical" evidence="5">
    <location>
        <begin position="148"/>
        <end position="167"/>
    </location>
</feature>
<dbReference type="Proteomes" id="UP000319557">
    <property type="component" value="Chromosome"/>
</dbReference>
<feature type="transmembrane region" description="Helical" evidence="5">
    <location>
        <begin position="79"/>
        <end position="101"/>
    </location>
</feature>
<evidence type="ECO:0000256" key="4">
    <source>
        <dbReference type="ARBA" id="ARBA00023136"/>
    </source>
</evidence>
<dbReference type="GO" id="GO:0016020">
    <property type="term" value="C:membrane"/>
    <property type="evidence" value="ECO:0007669"/>
    <property type="project" value="UniProtKB-SubCell"/>
</dbReference>
<gene>
    <name evidence="6" type="ORF">EC9_23420</name>
</gene>
<proteinExistence type="predicted"/>
<keyword evidence="2 5" id="KW-0812">Transmembrane</keyword>
<evidence type="ECO:0000256" key="3">
    <source>
        <dbReference type="ARBA" id="ARBA00022989"/>
    </source>
</evidence>
<evidence type="ECO:0000256" key="5">
    <source>
        <dbReference type="SAM" id="Phobius"/>
    </source>
</evidence>
<name>A0A517LZW2_9BACT</name>
<keyword evidence="3 5" id="KW-1133">Transmembrane helix</keyword>
<evidence type="ECO:0000256" key="2">
    <source>
        <dbReference type="ARBA" id="ARBA00022692"/>
    </source>
</evidence>
<organism evidence="6 7">
    <name type="scientific">Rosistilla ulvae</name>
    <dbReference type="NCBI Taxonomy" id="1930277"/>
    <lineage>
        <taxon>Bacteria</taxon>
        <taxon>Pseudomonadati</taxon>
        <taxon>Planctomycetota</taxon>
        <taxon>Planctomycetia</taxon>
        <taxon>Pirellulales</taxon>
        <taxon>Pirellulaceae</taxon>
        <taxon>Rosistilla</taxon>
    </lineage>
</organism>
<evidence type="ECO:0000256" key="1">
    <source>
        <dbReference type="ARBA" id="ARBA00004141"/>
    </source>
</evidence>
<reference evidence="6 7" key="1">
    <citation type="submission" date="2019-02" db="EMBL/GenBank/DDBJ databases">
        <title>Deep-cultivation of Planctomycetes and their phenomic and genomic characterization uncovers novel biology.</title>
        <authorList>
            <person name="Wiegand S."/>
            <person name="Jogler M."/>
            <person name="Boedeker C."/>
            <person name="Pinto D."/>
            <person name="Vollmers J."/>
            <person name="Rivas-Marin E."/>
            <person name="Kohn T."/>
            <person name="Peeters S.H."/>
            <person name="Heuer A."/>
            <person name="Rast P."/>
            <person name="Oberbeckmann S."/>
            <person name="Bunk B."/>
            <person name="Jeske O."/>
            <person name="Meyerdierks A."/>
            <person name="Storesund J.E."/>
            <person name="Kallscheuer N."/>
            <person name="Luecker S."/>
            <person name="Lage O.M."/>
            <person name="Pohl T."/>
            <person name="Merkel B.J."/>
            <person name="Hornburger P."/>
            <person name="Mueller R.-W."/>
            <person name="Bruemmer F."/>
            <person name="Labrenz M."/>
            <person name="Spormann A.M."/>
            <person name="Op den Camp H."/>
            <person name="Overmann J."/>
            <person name="Amann R."/>
            <person name="Jetten M.S.M."/>
            <person name="Mascher T."/>
            <person name="Medema M.H."/>
            <person name="Devos D.P."/>
            <person name="Kaster A.-K."/>
            <person name="Ovreas L."/>
            <person name="Rohde M."/>
            <person name="Galperin M.Y."/>
            <person name="Jogler C."/>
        </authorList>
    </citation>
    <scope>NUCLEOTIDE SEQUENCE [LARGE SCALE GENOMIC DNA]</scope>
    <source>
        <strain evidence="6 7">EC9</strain>
    </source>
</reference>
<feature type="transmembrane region" description="Helical" evidence="5">
    <location>
        <begin position="199"/>
        <end position="217"/>
    </location>
</feature>
<feature type="transmembrane region" description="Helical" evidence="5">
    <location>
        <begin position="107"/>
        <end position="127"/>
    </location>
</feature>
<keyword evidence="7" id="KW-1185">Reference proteome</keyword>
<dbReference type="AlphaFoldDB" id="A0A517LZW2"/>
<feature type="transmembrane region" description="Helical" evidence="5">
    <location>
        <begin position="173"/>
        <end position="192"/>
    </location>
</feature>
<dbReference type="PANTHER" id="PTHR20855">
    <property type="entry name" value="ADIPOR/PROGESTIN RECEPTOR-RELATED"/>
    <property type="match status" value="1"/>
</dbReference>
<dbReference type="PANTHER" id="PTHR20855:SF3">
    <property type="entry name" value="LD03007P"/>
    <property type="match status" value="1"/>
</dbReference>
<evidence type="ECO:0000313" key="7">
    <source>
        <dbReference type="Proteomes" id="UP000319557"/>
    </source>
</evidence>
<accession>A0A517LZW2</accession>
<dbReference type="OrthoDB" id="9813689at2"/>
<sequence>MPSRPFFRHAQWRLVCKTRRPRLVGTQMRICLRKGSATGIESDCVLSEPESHDEETPPYHLSHDALIVPYERLSDGEELANAITHGSGCAAAIIATGWVVATHPMSPAVLIGFLVYAASLAFVFLMSTISHVVTDPARLHLARAWDQGAIYLLIAGTYTPGVVAFAGSGIRPWLLLAIWLLAGFGFFSKVVGKHQVHAIDTWTYIALGWFPAMVLAPGVTLDYFLWMLAGGLAYSLGVCFLLNDSKVRYFHAVWHLLVIVAAAIHYYAIYSLAL</sequence>
<dbReference type="EMBL" id="CP036261">
    <property type="protein sequence ID" value="QDS88155.1"/>
    <property type="molecule type" value="Genomic_DNA"/>
</dbReference>
<keyword evidence="4 5" id="KW-0472">Membrane</keyword>
<feature type="transmembrane region" description="Helical" evidence="5">
    <location>
        <begin position="249"/>
        <end position="269"/>
    </location>
</feature>
<protein>
    <submittedName>
        <fullName evidence="6">Hemolysin-III related</fullName>
    </submittedName>
</protein>
<dbReference type="KEGG" id="ruv:EC9_23420"/>
<comment type="subcellular location">
    <subcellularLocation>
        <location evidence="1">Membrane</location>
        <topology evidence="1">Multi-pass membrane protein</topology>
    </subcellularLocation>
</comment>